<dbReference type="PATRIC" id="fig|1679170.3.peg.193"/>
<sequence>MNDILMEFLLRDIVSNLSDEKREIYQYIVNEEDQLAQQADTADHLLQLFVKHAPHLTAAKHFHLEYGEMIKFMHDIEGEINEKLEERCAKVKWIDMTDKIKHPNSSKNPVFTYLLIT</sequence>
<comment type="caution">
    <text evidence="1">The sequence shown here is derived from an EMBL/GenBank/DDBJ whole genome shotgun (WGS) entry which is preliminary data.</text>
</comment>
<protein>
    <submittedName>
        <fullName evidence="1">Uncharacterized protein</fullName>
    </submittedName>
</protein>
<dbReference type="OrthoDB" id="2720271at2"/>
<evidence type="ECO:0000313" key="2">
    <source>
        <dbReference type="Proteomes" id="UP000037146"/>
    </source>
</evidence>
<dbReference type="AlphaFoldDB" id="A0A0K9GPU8"/>
<organism evidence="1 2">
    <name type="scientific">Peribacillus loiseleuriae</name>
    <dbReference type="NCBI Taxonomy" id="1679170"/>
    <lineage>
        <taxon>Bacteria</taxon>
        <taxon>Bacillati</taxon>
        <taxon>Bacillota</taxon>
        <taxon>Bacilli</taxon>
        <taxon>Bacillales</taxon>
        <taxon>Bacillaceae</taxon>
        <taxon>Peribacillus</taxon>
    </lineage>
</organism>
<name>A0A0K9GPU8_9BACI</name>
<evidence type="ECO:0000313" key="1">
    <source>
        <dbReference type="EMBL" id="KMY48292.1"/>
    </source>
</evidence>
<dbReference type="EMBL" id="LFZW01000001">
    <property type="protein sequence ID" value="KMY48292.1"/>
    <property type="molecule type" value="Genomic_DNA"/>
</dbReference>
<accession>A0A0K9GPU8</accession>
<dbReference type="Proteomes" id="UP000037146">
    <property type="component" value="Unassembled WGS sequence"/>
</dbReference>
<proteinExistence type="predicted"/>
<gene>
    <name evidence="1" type="ORF">AC625_01050</name>
</gene>
<keyword evidence="2" id="KW-1185">Reference proteome</keyword>
<reference evidence="2" key="1">
    <citation type="submission" date="2015-07" db="EMBL/GenBank/DDBJ databases">
        <title>Genome sequencing project for genomic taxonomy and phylogenomics of Bacillus-like bacteria.</title>
        <authorList>
            <person name="Liu B."/>
            <person name="Wang J."/>
            <person name="Zhu Y."/>
            <person name="Liu G."/>
            <person name="Chen Q."/>
            <person name="Chen Z."/>
            <person name="Lan J."/>
            <person name="Che J."/>
            <person name="Ge C."/>
            <person name="Shi H."/>
            <person name="Pan Z."/>
            <person name="Liu X."/>
        </authorList>
    </citation>
    <scope>NUCLEOTIDE SEQUENCE [LARGE SCALE GENOMIC DNA]</scope>
    <source>
        <strain evidence="2">FJAT-27997</strain>
    </source>
</reference>